<dbReference type="Pfam" id="PF13407">
    <property type="entry name" value="Peripla_BP_4"/>
    <property type="match status" value="1"/>
</dbReference>
<dbReference type="PATRIC" id="fig|476272.21.peg.565"/>
<evidence type="ECO:0000256" key="3">
    <source>
        <dbReference type="ARBA" id="ARBA00022729"/>
    </source>
</evidence>
<dbReference type="InterPro" id="IPR028082">
    <property type="entry name" value="Peripla_BP_I"/>
</dbReference>
<protein>
    <recommendedName>
        <fullName evidence="5">Periplasmic binding protein domain-containing protein</fullName>
    </recommendedName>
</protein>
<reference evidence="6 7" key="1">
    <citation type="submission" date="2009-01" db="EMBL/GenBank/DDBJ databases">
        <authorList>
            <person name="Fulton L."/>
            <person name="Clifton S."/>
            <person name="Fulton B."/>
            <person name="Xu J."/>
            <person name="Minx P."/>
            <person name="Pepin K.H."/>
            <person name="Johnson M."/>
            <person name="Bhonagiri V."/>
            <person name="Nash W.E."/>
            <person name="Mardis E.R."/>
            <person name="Wilson R.K."/>
        </authorList>
    </citation>
    <scope>NUCLEOTIDE SEQUENCE [LARGE SCALE GENOMIC DNA]</scope>
    <source>
        <strain evidence="7">DSM 10507 / JCM 14656 / S5a33</strain>
    </source>
</reference>
<comment type="caution">
    <text evidence="6">The sequence shown here is derived from an EMBL/GenBank/DDBJ whole genome shotgun (WGS) entry which is preliminary data.</text>
</comment>
<dbReference type="eggNOG" id="COG1879">
    <property type="taxonomic scope" value="Bacteria"/>
</dbReference>
<comment type="similarity">
    <text evidence="2">Belongs to the bacterial solute-binding protein 2 family.</text>
</comment>
<dbReference type="GO" id="GO:0030313">
    <property type="term" value="C:cell envelope"/>
    <property type="evidence" value="ECO:0007669"/>
    <property type="project" value="UniProtKB-SubCell"/>
</dbReference>
<feature type="region of interest" description="Disordered" evidence="4">
    <location>
        <begin position="38"/>
        <end position="63"/>
    </location>
</feature>
<evidence type="ECO:0000313" key="6">
    <source>
        <dbReference type="EMBL" id="EEG47237.1"/>
    </source>
</evidence>
<evidence type="ECO:0000313" key="7">
    <source>
        <dbReference type="Proteomes" id="UP000003100"/>
    </source>
</evidence>
<dbReference type="Gene3D" id="3.40.50.2300">
    <property type="match status" value="2"/>
</dbReference>
<feature type="domain" description="Periplasmic binding protein" evidence="5">
    <location>
        <begin position="112"/>
        <end position="355"/>
    </location>
</feature>
<dbReference type="EMBL" id="ACBZ01000211">
    <property type="protein sequence ID" value="EEG47237.1"/>
    <property type="molecule type" value="Genomic_DNA"/>
</dbReference>
<comment type="subcellular location">
    <subcellularLocation>
        <location evidence="1">Cell envelope</location>
    </subcellularLocation>
</comment>
<dbReference type="PANTHER" id="PTHR46847:SF1">
    <property type="entry name" value="D-ALLOSE-BINDING PERIPLASMIC PROTEIN-RELATED"/>
    <property type="match status" value="1"/>
</dbReference>
<name>C0CSL0_BLAHS</name>
<dbReference type="HOGENOM" id="CLU_037628_3_2_9"/>
<reference evidence="6 7" key="2">
    <citation type="submission" date="2009-02" db="EMBL/GenBank/DDBJ databases">
        <title>Draft genome sequence of Blautia hydrogenotrophica DSM 10507 (Ruminococcus hydrogenotrophicus DSM 10507).</title>
        <authorList>
            <person name="Sudarsanam P."/>
            <person name="Ley R."/>
            <person name="Guruge J."/>
            <person name="Turnbaugh P.J."/>
            <person name="Mahowald M."/>
            <person name="Liep D."/>
            <person name="Gordon J."/>
        </authorList>
    </citation>
    <scope>NUCLEOTIDE SEQUENCE [LARGE SCALE GENOMIC DNA]</scope>
    <source>
        <strain evidence="7">DSM 10507 / JCM 14656 / S5a33</strain>
    </source>
</reference>
<dbReference type="PANTHER" id="PTHR46847">
    <property type="entry name" value="D-ALLOSE-BINDING PERIPLASMIC PROTEIN-RELATED"/>
    <property type="match status" value="1"/>
</dbReference>
<accession>C0CSL0</accession>
<evidence type="ECO:0000256" key="4">
    <source>
        <dbReference type="SAM" id="MobiDB-lite"/>
    </source>
</evidence>
<dbReference type="AlphaFoldDB" id="C0CSL0"/>
<evidence type="ECO:0000259" key="5">
    <source>
        <dbReference type="Pfam" id="PF13407"/>
    </source>
</evidence>
<gene>
    <name evidence="6" type="ORF">RUMHYD_03877</name>
</gene>
<sequence>MPKRLREYLLNNKEEKEMKKKLAVLLCASMLGTALTACGSNSSSDQTASSSTEESKWASTEETFDPLTVEDAVTFEELRESNGAITKSSDEYSFAGNVKAFENVVWQEIANGYEGFAEDATAAGCKLSVDTTSPMGESDEEGQLSILKDQVRKGVNAVLLSPISDANCLPGIEAAHEADIPVYAVNNEFNGADMFVGPNSLEQGQLAAEWVNEKLGGSGDVAIVMGMAKTAVTRNRTQGFEEWFADNDSDIQVVAKQNADWDRSQAKDVAATFLKTYPDLKAIFCNNDVMALGVIEAVKEADLTLNKDIYVIGCDGQSEAYDSIRANEMAATIDTFPYYEGYMAAEVCYRSLIGQTVPRVVFTPSKMLDSTNVDNTPEENIGWTDPVFE</sequence>
<dbReference type="GO" id="GO:0030246">
    <property type="term" value="F:carbohydrate binding"/>
    <property type="evidence" value="ECO:0007669"/>
    <property type="project" value="UniProtKB-ARBA"/>
</dbReference>
<keyword evidence="3" id="KW-0732">Signal</keyword>
<dbReference type="Proteomes" id="UP000003100">
    <property type="component" value="Unassembled WGS sequence"/>
</dbReference>
<proteinExistence type="inferred from homology"/>
<dbReference type="SUPFAM" id="SSF53822">
    <property type="entry name" value="Periplasmic binding protein-like I"/>
    <property type="match status" value="1"/>
</dbReference>
<organism evidence="6 7">
    <name type="scientific">Blautia hydrogenotrophica (strain DSM 10507 / JCM 14656 / S5a33)</name>
    <name type="common">Ruminococcus hydrogenotrophicus</name>
    <dbReference type="NCBI Taxonomy" id="476272"/>
    <lineage>
        <taxon>Bacteria</taxon>
        <taxon>Bacillati</taxon>
        <taxon>Bacillota</taxon>
        <taxon>Clostridia</taxon>
        <taxon>Lachnospirales</taxon>
        <taxon>Lachnospiraceae</taxon>
        <taxon>Blautia</taxon>
    </lineage>
</organism>
<evidence type="ECO:0000256" key="1">
    <source>
        <dbReference type="ARBA" id="ARBA00004196"/>
    </source>
</evidence>
<feature type="compositionally biased region" description="Low complexity" evidence="4">
    <location>
        <begin position="40"/>
        <end position="52"/>
    </location>
</feature>
<keyword evidence="7" id="KW-1185">Reference proteome</keyword>
<evidence type="ECO:0000256" key="2">
    <source>
        <dbReference type="ARBA" id="ARBA00007639"/>
    </source>
</evidence>
<dbReference type="InterPro" id="IPR025997">
    <property type="entry name" value="SBP_2_dom"/>
</dbReference>